<keyword evidence="11" id="KW-0472">Membrane</keyword>
<keyword evidence="12" id="KW-0564">Palmitate</keyword>
<evidence type="ECO:0000256" key="14">
    <source>
        <dbReference type="ARBA" id="ARBA00023288"/>
    </source>
</evidence>
<dbReference type="Gene3D" id="3.10.560.10">
    <property type="entry name" value="Outer membrane lipoprotein wza domain like"/>
    <property type="match status" value="2"/>
</dbReference>
<dbReference type="PANTHER" id="PTHR33619">
    <property type="entry name" value="POLYSACCHARIDE EXPORT PROTEIN GFCE-RELATED"/>
    <property type="match status" value="1"/>
</dbReference>
<dbReference type="Pfam" id="PF02563">
    <property type="entry name" value="Poly_export"/>
    <property type="match status" value="1"/>
</dbReference>
<feature type="domain" description="SLBB" evidence="17">
    <location>
        <begin position="257"/>
        <end position="339"/>
    </location>
</feature>
<evidence type="ECO:0000313" key="19">
    <source>
        <dbReference type="Proteomes" id="UP000545386"/>
    </source>
</evidence>
<dbReference type="Proteomes" id="UP000545386">
    <property type="component" value="Unassembled WGS sequence"/>
</dbReference>
<dbReference type="Pfam" id="PF22461">
    <property type="entry name" value="SLBB_2"/>
    <property type="match status" value="2"/>
</dbReference>
<sequence length="369" mass="40039">MLRSMAALAFVALLLALAGCTGMYLGVQGERPTSSGSLGDDVTARVDIHTITPETVYQQRQELEAAAQLDQARRNAAVPNSNGSYQYLVAPGDILNVIVWNHPELNNPAGQITSEIAGRVVADDGYFFYPYAGRVKAAGRRTTDIRNELTQKLTQYLTEPQVDVSVVQYRGRKVFAVGQFNKPGPVALTDVPLRVTDVVTRAEGLNENADEREAVLTRNGVRYAINLYALYQKGDMSQNLVLQDGDILNVAEKRYNKVFVLGEVVKPQSVLLPYGAYTLAEALGDAGGLNPTTSNGSQVYVLRAVPGAKPQVWHLNANSPDALVLADGFRLQARDVVFVDAAAVTRWSRVINQLLPSVGGLTNLDNLAR</sequence>
<feature type="domain" description="Outer-membrane lipoprotein Wza C-terminal" evidence="16">
    <location>
        <begin position="344"/>
        <end position="364"/>
    </location>
</feature>
<evidence type="ECO:0000256" key="6">
    <source>
        <dbReference type="ARBA" id="ARBA00022692"/>
    </source>
</evidence>
<name>A0A842HNN5_9BURK</name>
<keyword evidence="7" id="KW-0732">Signal</keyword>
<evidence type="ECO:0000256" key="3">
    <source>
        <dbReference type="ARBA" id="ARBA00022448"/>
    </source>
</evidence>
<keyword evidence="4" id="KW-1134">Transmembrane beta strand</keyword>
<keyword evidence="9" id="KW-0406">Ion transport</keyword>
<keyword evidence="10" id="KW-0626">Porin</keyword>
<evidence type="ECO:0000256" key="11">
    <source>
        <dbReference type="ARBA" id="ARBA00023136"/>
    </source>
</evidence>
<dbReference type="PROSITE" id="PS51257">
    <property type="entry name" value="PROKAR_LIPOPROTEIN"/>
    <property type="match status" value="1"/>
</dbReference>
<evidence type="ECO:0000256" key="10">
    <source>
        <dbReference type="ARBA" id="ARBA00023114"/>
    </source>
</evidence>
<proteinExistence type="inferred from homology"/>
<protein>
    <submittedName>
        <fullName evidence="18">Polysaccharide biosynthesis/export family protein</fullName>
    </submittedName>
</protein>
<feature type="domain" description="SLBB" evidence="17">
    <location>
        <begin position="173"/>
        <end position="250"/>
    </location>
</feature>
<evidence type="ECO:0000256" key="12">
    <source>
        <dbReference type="ARBA" id="ARBA00023139"/>
    </source>
</evidence>
<evidence type="ECO:0000256" key="5">
    <source>
        <dbReference type="ARBA" id="ARBA00022597"/>
    </source>
</evidence>
<keyword evidence="14" id="KW-0449">Lipoprotein</keyword>
<dbReference type="InterPro" id="IPR049712">
    <property type="entry name" value="Poly_export"/>
</dbReference>
<feature type="domain" description="Polysaccharide export protein N-terminal" evidence="15">
    <location>
        <begin position="84"/>
        <end position="166"/>
    </location>
</feature>
<reference evidence="18 19" key="1">
    <citation type="submission" date="2020-08" db="EMBL/GenBank/DDBJ databases">
        <title>Paraeoetvoesia sp. YC-7-48 draft genome sequence.</title>
        <authorList>
            <person name="Yao L."/>
        </authorList>
    </citation>
    <scope>NUCLEOTIDE SEQUENCE [LARGE SCALE GENOMIC DNA]</scope>
    <source>
        <strain evidence="19">YC-7-48</strain>
    </source>
</reference>
<dbReference type="GO" id="GO:0015288">
    <property type="term" value="F:porin activity"/>
    <property type="evidence" value="ECO:0007669"/>
    <property type="project" value="UniProtKB-KW"/>
</dbReference>
<comment type="similarity">
    <text evidence="2">Belongs to the BexD/CtrA/VexA family.</text>
</comment>
<keyword evidence="3" id="KW-0813">Transport</keyword>
<dbReference type="GO" id="GO:0046930">
    <property type="term" value="C:pore complex"/>
    <property type="evidence" value="ECO:0007669"/>
    <property type="project" value="UniProtKB-KW"/>
</dbReference>
<organism evidence="18 19">
    <name type="scientific">Pusillimonas minor</name>
    <dbReference type="NCBI Taxonomy" id="2697024"/>
    <lineage>
        <taxon>Bacteria</taxon>
        <taxon>Pseudomonadati</taxon>
        <taxon>Pseudomonadota</taxon>
        <taxon>Betaproteobacteria</taxon>
        <taxon>Burkholderiales</taxon>
        <taxon>Alcaligenaceae</taxon>
        <taxon>Pusillimonas</taxon>
    </lineage>
</organism>
<dbReference type="GO" id="GO:0006811">
    <property type="term" value="P:monoatomic ion transport"/>
    <property type="evidence" value="ECO:0007669"/>
    <property type="project" value="UniProtKB-KW"/>
</dbReference>
<evidence type="ECO:0000259" key="17">
    <source>
        <dbReference type="Pfam" id="PF22461"/>
    </source>
</evidence>
<dbReference type="RefSeq" id="WP_185779544.1">
    <property type="nucleotide sequence ID" value="NZ_JACJUU010000004.1"/>
</dbReference>
<dbReference type="EMBL" id="JACJUU010000004">
    <property type="protein sequence ID" value="MBC2769836.1"/>
    <property type="molecule type" value="Genomic_DNA"/>
</dbReference>
<dbReference type="GO" id="GO:0015159">
    <property type="term" value="F:polysaccharide transmembrane transporter activity"/>
    <property type="evidence" value="ECO:0007669"/>
    <property type="project" value="InterPro"/>
</dbReference>
<evidence type="ECO:0000313" key="18">
    <source>
        <dbReference type="EMBL" id="MBC2769836.1"/>
    </source>
</evidence>
<dbReference type="InterPro" id="IPR040716">
    <property type="entry name" value="Wza_C"/>
</dbReference>
<dbReference type="InterPro" id="IPR054765">
    <property type="entry name" value="SLBB_dom"/>
</dbReference>
<gene>
    <name evidence="18" type="ORF">GTU67_07905</name>
</gene>
<evidence type="ECO:0000256" key="2">
    <source>
        <dbReference type="ARBA" id="ARBA00009450"/>
    </source>
</evidence>
<dbReference type="GO" id="GO:0009279">
    <property type="term" value="C:cell outer membrane"/>
    <property type="evidence" value="ECO:0007669"/>
    <property type="project" value="UniProtKB-SubCell"/>
</dbReference>
<keyword evidence="19" id="KW-1185">Reference proteome</keyword>
<comment type="caution">
    <text evidence="18">The sequence shown here is derived from an EMBL/GenBank/DDBJ whole genome shotgun (WGS) entry which is preliminary data.</text>
</comment>
<evidence type="ECO:0000256" key="4">
    <source>
        <dbReference type="ARBA" id="ARBA00022452"/>
    </source>
</evidence>
<evidence type="ECO:0000256" key="7">
    <source>
        <dbReference type="ARBA" id="ARBA00022729"/>
    </source>
</evidence>
<evidence type="ECO:0000256" key="1">
    <source>
        <dbReference type="ARBA" id="ARBA00004571"/>
    </source>
</evidence>
<accession>A0A842HNN5</accession>
<evidence type="ECO:0000259" key="15">
    <source>
        <dbReference type="Pfam" id="PF02563"/>
    </source>
</evidence>
<comment type="subcellular location">
    <subcellularLocation>
        <location evidence="1">Cell outer membrane</location>
        <topology evidence="1">Multi-pass membrane protein</topology>
    </subcellularLocation>
</comment>
<keyword evidence="13" id="KW-0998">Cell outer membrane</keyword>
<keyword evidence="6" id="KW-0812">Transmembrane</keyword>
<dbReference type="Gene3D" id="3.30.1950.10">
    <property type="entry name" value="wza like domain"/>
    <property type="match status" value="1"/>
</dbReference>
<keyword evidence="5" id="KW-0762">Sugar transport</keyword>
<evidence type="ECO:0000259" key="16">
    <source>
        <dbReference type="Pfam" id="PF18412"/>
    </source>
</evidence>
<keyword evidence="8" id="KW-0625">Polysaccharide transport</keyword>
<dbReference type="Pfam" id="PF18412">
    <property type="entry name" value="Wza_C"/>
    <property type="match status" value="1"/>
</dbReference>
<evidence type="ECO:0000256" key="9">
    <source>
        <dbReference type="ARBA" id="ARBA00023065"/>
    </source>
</evidence>
<dbReference type="PANTHER" id="PTHR33619:SF3">
    <property type="entry name" value="POLYSACCHARIDE EXPORT PROTEIN GFCE-RELATED"/>
    <property type="match status" value="1"/>
</dbReference>
<dbReference type="AlphaFoldDB" id="A0A842HNN5"/>
<evidence type="ECO:0000256" key="13">
    <source>
        <dbReference type="ARBA" id="ARBA00023237"/>
    </source>
</evidence>
<dbReference type="InterPro" id="IPR003715">
    <property type="entry name" value="Poly_export_N"/>
</dbReference>
<evidence type="ECO:0000256" key="8">
    <source>
        <dbReference type="ARBA" id="ARBA00023047"/>
    </source>
</evidence>